<keyword evidence="1" id="KW-0812">Transmembrane</keyword>
<name>A0ABC8B5T4_9NOCA</name>
<evidence type="ECO:0000313" key="3">
    <source>
        <dbReference type="Proteomes" id="UP000180166"/>
    </source>
</evidence>
<evidence type="ECO:0000313" key="2">
    <source>
        <dbReference type="EMBL" id="APB01738.1"/>
    </source>
</evidence>
<proteinExistence type="predicted"/>
<keyword evidence="1" id="KW-1133">Transmembrane helix</keyword>
<organism evidence="2 3">
    <name type="scientific">Nocardia seriolae</name>
    <dbReference type="NCBI Taxonomy" id="37332"/>
    <lineage>
        <taxon>Bacteria</taxon>
        <taxon>Bacillati</taxon>
        <taxon>Actinomycetota</taxon>
        <taxon>Actinomycetes</taxon>
        <taxon>Mycobacteriales</taxon>
        <taxon>Nocardiaceae</taxon>
        <taxon>Nocardia</taxon>
    </lineage>
</organism>
<dbReference type="Proteomes" id="UP000180166">
    <property type="component" value="Chromosome"/>
</dbReference>
<dbReference type="KEGG" id="nsr:NS506_07719"/>
<protein>
    <submittedName>
        <fullName evidence="2">Uncharacterized protein</fullName>
    </submittedName>
</protein>
<feature type="transmembrane region" description="Helical" evidence="1">
    <location>
        <begin position="22"/>
        <end position="46"/>
    </location>
</feature>
<gene>
    <name evidence="2" type="ORF">NS506_07719</name>
</gene>
<evidence type="ECO:0000256" key="1">
    <source>
        <dbReference type="SAM" id="Phobius"/>
    </source>
</evidence>
<reference evidence="2 3" key="1">
    <citation type="submission" date="2016-10" db="EMBL/GenBank/DDBJ databases">
        <title>Genome sequence of Nocardia seriolae strain EM150506, isolated from Anguila japonica.</title>
        <authorList>
            <person name="Han H.-J."/>
        </authorList>
    </citation>
    <scope>NUCLEOTIDE SEQUENCE [LARGE SCALE GENOMIC DNA]</scope>
    <source>
        <strain evidence="2 3">EM150506</strain>
    </source>
</reference>
<keyword evidence="1" id="KW-0472">Membrane</keyword>
<dbReference type="AlphaFoldDB" id="A0ABC8B5T4"/>
<accession>A0ABC8B5T4</accession>
<dbReference type="EMBL" id="CP017839">
    <property type="protein sequence ID" value="APB01738.1"/>
    <property type="molecule type" value="Genomic_DNA"/>
</dbReference>
<sequence>MRGTPSTPRAAGGEPKIGGVDAILTTIGVVAVVGVAGAAYAAFLLLRGRK</sequence>